<comment type="caution">
    <text evidence="1">The sequence shown here is derived from an EMBL/GenBank/DDBJ whole genome shotgun (WGS) entry which is preliminary data.</text>
</comment>
<name>A0ABR3DLY3_NEUIN</name>
<evidence type="ECO:0000313" key="1">
    <source>
        <dbReference type="EMBL" id="KAL0473677.1"/>
    </source>
</evidence>
<accession>A0ABR3DLY3</accession>
<reference evidence="1 2" key="1">
    <citation type="submission" date="2023-09" db="EMBL/GenBank/DDBJ databases">
        <title>Multi-omics analysis of a traditional fermented food reveals byproduct-associated fungal strains for waste-to-food upcycling.</title>
        <authorList>
            <consortium name="Lawrence Berkeley National Laboratory"/>
            <person name="Rekdal V.M."/>
            <person name="Villalobos-Escobedo J.M."/>
            <person name="Rodriguez-Valeron N."/>
            <person name="Garcia M.O."/>
            <person name="Vasquez D.P."/>
            <person name="Damayanti I."/>
            <person name="Sorensen P.M."/>
            <person name="Baidoo E.E."/>
            <person name="De Carvalho A.C."/>
            <person name="Riley R."/>
            <person name="Lipzen A."/>
            <person name="He G."/>
            <person name="Yan M."/>
            <person name="Haridas S."/>
            <person name="Daum C."/>
            <person name="Yoshinaga Y."/>
            <person name="Ng V."/>
            <person name="Grigoriev I.V."/>
            <person name="Munk R."/>
            <person name="Nuraida L."/>
            <person name="Wijaya C.H."/>
            <person name="Morales P.-C."/>
            <person name="Keasling J.D."/>
        </authorList>
    </citation>
    <scope>NUCLEOTIDE SEQUENCE [LARGE SCALE GENOMIC DNA]</scope>
    <source>
        <strain evidence="1 2">FGSC 2613</strain>
    </source>
</reference>
<dbReference type="Proteomes" id="UP001451303">
    <property type="component" value="Unassembled WGS sequence"/>
</dbReference>
<proteinExistence type="predicted"/>
<evidence type="ECO:0008006" key="3">
    <source>
        <dbReference type="Google" id="ProtNLM"/>
    </source>
</evidence>
<gene>
    <name evidence="1" type="ORF">QR685DRAFT_517505</name>
</gene>
<keyword evidence="2" id="KW-1185">Reference proteome</keyword>
<evidence type="ECO:0000313" key="2">
    <source>
        <dbReference type="Proteomes" id="UP001451303"/>
    </source>
</evidence>
<organism evidence="1 2">
    <name type="scientific">Neurospora intermedia</name>
    <dbReference type="NCBI Taxonomy" id="5142"/>
    <lineage>
        <taxon>Eukaryota</taxon>
        <taxon>Fungi</taxon>
        <taxon>Dikarya</taxon>
        <taxon>Ascomycota</taxon>
        <taxon>Pezizomycotina</taxon>
        <taxon>Sordariomycetes</taxon>
        <taxon>Sordariomycetidae</taxon>
        <taxon>Sordariales</taxon>
        <taxon>Sordariaceae</taxon>
        <taxon>Neurospora</taxon>
    </lineage>
</organism>
<dbReference type="EMBL" id="JAVLET010000002">
    <property type="protein sequence ID" value="KAL0473677.1"/>
    <property type="molecule type" value="Genomic_DNA"/>
</dbReference>
<sequence>MSKTADRSTRFHVLITGWLLISREVSVMHDFMQRCVPTLDSRLSIWQSTVHQRSRWERRVGRKVTKGGQRKQKLYDLFAKVGPICSFWQPSAGRKMRSGGAKMRLCMLASGGPNGLSYPWDHYV</sequence>
<protein>
    <recommendedName>
        <fullName evidence="3">Secreted protein</fullName>
    </recommendedName>
</protein>